<dbReference type="EMBL" id="JAMGBA010000002">
    <property type="protein sequence ID" value="MCL6699377.1"/>
    <property type="molecule type" value="Genomic_DNA"/>
</dbReference>
<dbReference type="GO" id="GO:0004180">
    <property type="term" value="F:carboxypeptidase activity"/>
    <property type="evidence" value="ECO:0007669"/>
    <property type="project" value="UniProtKB-KW"/>
</dbReference>
<dbReference type="SUPFAM" id="SSF55166">
    <property type="entry name" value="Hedgehog/DD-peptidase"/>
    <property type="match status" value="1"/>
</dbReference>
<name>A0ABT0RWJ6_9SPHN</name>
<dbReference type="RefSeq" id="WP_249904795.1">
    <property type="nucleotide sequence ID" value="NZ_JAMGBA010000002.1"/>
</dbReference>
<keyword evidence="3" id="KW-0645">Protease</keyword>
<dbReference type="InterPro" id="IPR009045">
    <property type="entry name" value="Zn_M74/Hedgehog-like"/>
</dbReference>
<proteinExistence type="predicted"/>
<organism evidence="3 4">
    <name type="scientific">Sphingomonas caseinilyticus</name>
    <dbReference type="NCBI Taxonomy" id="2908205"/>
    <lineage>
        <taxon>Bacteria</taxon>
        <taxon>Pseudomonadati</taxon>
        <taxon>Pseudomonadota</taxon>
        <taxon>Alphaproteobacteria</taxon>
        <taxon>Sphingomonadales</taxon>
        <taxon>Sphingomonadaceae</taxon>
        <taxon>Sphingomonas</taxon>
    </lineage>
</organism>
<evidence type="ECO:0000259" key="2">
    <source>
        <dbReference type="Pfam" id="PF08291"/>
    </source>
</evidence>
<comment type="caution">
    <text evidence="3">The sequence shown here is derived from an EMBL/GenBank/DDBJ whole genome shotgun (WGS) entry which is preliminary data.</text>
</comment>
<sequence>MSHSTADEPPPAGTWALETNSRSVNMGDVKQIGARWGQVTSTYRSPAHNRRVGGVANSYHLSNRAIDIARRPGVSHGQIAAAYRNAGFALAESLDEGDHSHFAFGSPKRRGGAQPQLVSVKSGEKTEWRIVYAPPSSGGGN</sequence>
<evidence type="ECO:0000313" key="4">
    <source>
        <dbReference type="Proteomes" id="UP001203410"/>
    </source>
</evidence>
<dbReference type="Pfam" id="PF08291">
    <property type="entry name" value="Peptidase_M15_3"/>
    <property type="match status" value="1"/>
</dbReference>
<feature type="domain" description="Peptidase M15A C-terminal" evidence="2">
    <location>
        <begin position="23"/>
        <end position="92"/>
    </location>
</feature>
<accession>A0ABT0RWJ6</accession>
<evidence type="ECO:0000313" key="3">
    <source>
        <dbReference type="EMBL" id="MCL6699377.1"/>
    </source>
</evidence>
<reference evidence="3 4" key="1">
    <citation type="submission" date="2022-05" db="EMBL/GenBank/DDBJ databases">
        <authorList>
            <person name="Jo J.-H."/>
            <person name="Im W.-T."/>
        </authorList>
    </citation>
    <scope>NUCLEOTIDE SEQUENCE [LARGE SCALE GENOMIC DNA]</scope>
    <source>
        <strain evidence="3 4">NSE70-1</strain>
    </source>
</reference>
<evidence type="ECO:0000256" key="1">
    <source>
        <dbReference type="SAM" id="MobiDB-lite"/>
    </source>
</evidence>
<keyword evidence="3" id="KW-0121">Carboxypeptidase</keyword>
<dbReference type="InterPro" id="IPR013230">
    <property type="entry name" value="Peptidase_M15A_C"/>
</dbReference>
<keyword evidence="3" id="KW-0378">Hydrolase</keyword>
<dbReference type="Proteomes" id="UP001203410">
    <property type="component" value="Unassembled WGS sequence"/>
</dbReference>
<gene>
    <name evidence="3" type="ORF">LZ496_11370</name>
</gene>
<dbReference type="Gene3D" id="3.30.1380.10">
    <property type="match status" value="1"/>
</dbReference>
<keyword evidence="4" id="KW-1185">Reference proteome</keyword>
<protein>
    <submittedName>
        <fullName evidence="3">D-Ala-D-Ala carboxypeptidase family metallohydrolase</fullName>
    </submittedName>
</protein>
<feature type="region of interest" description="Disordered" evidence="1">
    <location>
        <begin position="101"/>
        <end position="120"/>
    </location>
</feature>